<gene>
    <name evidence="1" type="ORF">LCGC14_1282600</name>
</gene>
<evidence type="ECO:0000313" key="1">
    <source>
        <dbReference type="EMBL" id="KKM86076.1"/>
    </source>
</evidence>
<dbReference type="EMBL" id="LAZR01007312">
    <property type="protein sequence ID" value="KKM86076.1"/>
    <property type="molecule type" value="Genomic_DNA"/>
</dbReference>
<proteinExistence type="predicted"/>
<comment type="caution">
    <text evidence="1">The sequence shown here is derived from an EMBL/GenBank/DDBJ whole genome shotgun (WGS) entry which is preliminary data.</text>
</comment>
<organism evidence="1">
    <name type="scientific">marine sediment metagenome</name>
    <dbReference type="NCBI Taxonomy" id="412755"/>
    <lineage>
        <taxon>unclassified sequences</taxon>
        <taxon>metagenomes</taxon>
        <taxon>ecological metagenomes</taxon>
    </lineage>
</organism>
<dbReference type="AlphaFoldDB" id="A0A0F9LFU6"/>
<accession>A0A0F9LFU6</accession>
<name>A0A0F9LFU6_9ZZZZ</name>
<reference evidence="1" key="1">
    <citation type="journal article" date="2015" name="Nature">
        <title>Complex archaea that bridge the gap between prokaryotes and eukaryotes.</title>
        <authorList>
            <person name="Spang A."/>
            <person name="Saw J.H."/>
            <person name="Jorgensen S.L."/>
            <person name="Zaremba-Niedzwiedzka K."/>
            <person name="Martijn J."/>
            <person name="Lind A.E."/>
            <person name="van Eijk R."/>
            <person name="Schleper C."/>
            <person name="Guy L."/>
            <person name="Ettema T.J."/>
        </authorList>
    </citation>
    <scope>NUCLEOTIDE SEQUENCE</scope>
</reference>
<sequence length="54" mass="6020">MDKIDESVKKFQEHVAQMGTLSPLEVDIAGLIKELHQLDRMVCADLGIEPTVKV</sequence>
<protein>
    <submittedName>
        <fullName evidence="1">Uncharacterized protein</fullName>
    </submittedName>
</protein>